<keyword evidence="4" id="KW-1185">Reference proteome</keyword>
<feature type="region of interest" description="Disordered" evidence="1">
    <location>
        <begin position="197"/>
        <end position="237"/>
    </location>
</feature>
<feature type="region of interest" description="Disordered" evidence="1">
    <location>
        <begin position="25"/>
        <end position="59"/>
    </location>
</feature>
<protein>
    <recommendedName>
        <fullName evidence="2">Endonuclease/exonuclease/phosphatase domain-containing protein</fullName>
    </recommendedName>
</protein>
<accession>A0ABR2DHH7</accession>
<dbReference type="Gene3D" id="3.60.10.10">
    <property type="entry name" value="Endonuclease/exonuclease/phosphatase"/>
    <property type="match status" value="1"/>
</dbReference>
<dbReference type="Proteomes" id="UP001472677">
    <property type="component" value="Unassembled WGS sequence"/>
</dbReference>
<organism evidence="3 4">
    <name type="scientific">Hibiscus sabdariffa</name>
    <name type="common">roselle</name>
    <dbReference type="NCBI Taxonomy" id="183260"/>
    <lineage>
        <taxon>Eukaryota</taxon>
        <taxon>Viridiplantae</taxon>
        <taxon>Streptophyta</taxon>
        <taxon>Embryophyta</taxon>
        <taxon>Tracheophyta</taxon>
        <taxon>Spermatophyta</taxon>
        <taxon>Magnoliopsida</taxon>
        <taxon>eudicotyledons</taxon>
        <taxon>Gunneridae</taxon>
        <taxon>Pentapetalae</taxon>
        <taxon>rosids</taxon>
        <taxon>malvids</taxon>
        <taxon>Malvales</taxon>
        <taxon>Malvaceae</taxon>
        <taxon>Malvoideae</taxon>
        <taxon>Hibiscus</taxon>
    </lineage>
</organism>
<name>A0ABR2DHH7_9ROSI</name>
<sequence>MLIIRRTTAVALTIARPPIPCTISGGRRLSVSSKSKMERNSSTSVSLSTSTSTGGSGKSGPIVREFVSVEGGSDARGQADAIRFRLVSYNILAQVYVKSSLFPHSPSPCLRWKARSQAILTLLKNLGADFFSLQEVDEFDSFYKKSMEDLGYSSIYIQRSGQKRDGCGIFYKKKRVELLLEETIEYNDLVPSVHGEASLSSDKQKAPLTSGNNGDDPKQELSVKSSPEHRGDPNDPRVRLKRDCVGIMAAFKLKHPFHHVVILANTHLYWDPEWADVKLSQAKYLLARLSQFKTLVTDRFECTPSVILCGDFNSTPGDKVYQYLISGNSSSTSSDRSLEELPLPLYSIYASTRGEPPFTNCTPDFTNTLDYIFFSPSDCLKPISVLQLPELDSPDVAGALPNYSHPSDHLPIGSRFAVAELDFGFGSPVPGTVSATIGSSGVGYMNQRTSARADGPSLVSAILWPQLAAALESDSL</sequence>
<reference evidence="3 4" key="1">
    <citation type="journal article" date="2024" name="G3 (Bethesda)">
        <title>Genome assembly of Hibiscus sabdariffa L. provides insights into metabolisms of medicinal natural products.</title>
        <authorList>
            <person name="Kim T."/>
        </authorList>
    </citation>
    <scope>NUCLEOTIDE SEQUENCE [LARGE SCALE GENOMIC DNA]</scope>
    <source>
        <strain evidence="3">TK-2024</strain>
        <tissue evidence="3">Old leaves</tissue>
    </source>
</reference>
<gene>
    <name evidence="3" type="ORF">V6N12_043951</name>
</gene>
<dbReference type="EMBL" id="JBBPBM010000028">
    <property type="protein sequence ID" value="KAK8537804.1"/>
    <property type="molecule type" value="Genomic_DNA"/>
</dbReference>
<dbReference type="PANTHER" id="PTHR12121:SF68">
    <property type="entry name" value="CARBON CATABOLITE REPRESSOR PROTEIN 4 HOMOLOG 4-RELATED"/>
    <property type="match status" value="1"/>
</dbReference>
<evidence type="ECO:0000259" key="2">
    <source>
        <dbReference type="Pfam" id="PF03372"/>
    </source>
</evidence>
<feature type="compositionally biased region" description="Basic and acidic residues" evidence="1">
    <location>
        <begin position="215"/>
        <end position="237"/>
    </location>
</feature>
<dbReference type="PANTHER" id="PTHR12121">
    <property type="entry name" value="CARBON CATABOLITE REPRESSOR PROTEIN 4"/>
    <property type="match status" value="1"/>
</dbReference>
<dbReference type="InterPro" id="IPR005135">
    <property type="entry name" value="Endo/exonuclease/phosphatase"/>
</dbReference>
<dbReference type="Pfam" id="PF03372">
    <property type="entry name" value="Exo_endo_phos"/>
    <property type="match status" value="1"/>
</dbReference>
<proteinExistence type="predicted"/>
<dbReference type="SUPFAM" id="SSF56219">
    <property type="entry name" value="DNase I-like"/>
    <property type="match status" value="1"/>
</dbReference>
<evidence type="ECO:0000313" key="4">
    <source>
        <dbReference type="Proteomes" id="UP001472677"/>
    </source>
</evidence>
<feature type="compositionally biased region" description="Low complexity" evidence="1">
    <location>
        <begin position="41"/>
        <end position="53"/>
    </location>
</feature>
<dbReference type="InterPro" id="IPR050410">
    <property type="entry name" value="CCR4/nocturin_mRNA_transcr"/>
</dbReference>
<dbReference type="InterPro" id="IPR036691">
    <property type="entry name" value="Endo/exonu/phosph_ase_sf"/>
</dbReference>
<evidence type="ECO:0000256" key="1">
    <source>
        <dbReference type="SAM" id="MobiDB-lite"/>
    </source>
</evidence>
<feature type="domain" description="Endonuclease/exonuclease/phosphatase" evidence="2">
    <location>
        <begin position="88"/>
        <end position="409"/>
    </location>
</feature>
<comment type="caution">
    <text evidence="3">The sequence shown here is derived from an EMBL/GenBank/DDBJ whole genome shotgun (WGS) entry which is preliminary data.</text>
</comment>
<evidence type="ECO:0000313" key="3">
    <source>
        <dbReference type="EMBL" id="KAK8537804.1"/>
    </source>
</evidence>